<dbReference type="HOGENOM" id="CLU_036110_1_2_1"/>
<dbReference type="Gene3D" id="2.120.10.30">
    <property type="entry name" value="TolB, C-terminal domain"/>
    <property type="match status" value="1"/>
</dbReference>
<dbReference type="InterPro" id="IPR052988">
    <property type="entry name" value="Oryzine_lactonohydrolase"/>
</dbReference>
<evidence type="ECO:0000259" key="1">
    <source>
        <dbReference type="Pfam" id="PF08450"/>
    </source>
</evidence>
<accession>M2TVM8</accession>
<evidence type="ECO:0000313" key="3">
    <source>
        <dbReference type="Proteomes" id="UP000016936"/>
    </source>
</evidence>
<dbReference type="EMBL" id="KB445587">
    <property type="protein sequence ID" value="EMD85781.1"/>
    <property type="molecule type" value="Genomic_DNA"/>
</dbReference>
<evidence type="ECO:0000313" key="2">
    <source>
        <dbReference type="EMBL" id="EMD85781.1"/>
    </source>
</evidence>
<organism evidence="2 3">
    <name type="scientific">Cochliobolus heterostrophus (strain C5 / ATCC 48332 / race O)</name>
    <name type="common">Southern corn leaf blight fungus</name>
    <name type="synonym">Bipolaris maydis</name>
    <dbReference type="NCBI Taxonomy" id="701091"/>
    <lineage>
        <taxon>Eukaryota</taxon>
        <taxon>Fungi</taxon>
        <taxon>Dikarya</taxon>
        <taxon>Ascomycota</taxon>
        <taxon>Pezizomycotina</taxon>
        <taxon>Dothideomycetes</taxon>
        <taxon>Pleosporomycetidae</taxon>
        <taxon>Pleosporales</taxon>
        <taxon>Pleosporineae</taxon>
        <taxon>Pleosporaceae</taxon>
        <taxon>Bipolaris</taxon>
    </lineage>
</organism>
<gene>
    <name evidence="2" type="ORF">COCHEDRAFT_1035316</name>
</gene>
<keyword evidence="3" id="KW-1185">Reference proteome</keyword>
<dbReference type="Proteomes" id="UP000016936">
    <property type="component" value="Unassembled WGS sequence"/>
</dbReference>
<dbReference type="PANTHER" id="PTHR47064:SF2">
    <property type="entry name" value="SMP-30_GLUCONOLACTONASE_LRE-LIKE REGION DOMAIN-CONTAINING PROTEIN-RELATED"/>
    <property type="match status" value="1"/>
</dbReference>
<dbReference type="PANTHER" id="PTHR47064">
    <property type="entry name" value="PUTATIVE (AFU_ORTHOLOGUE AFUA_1G08990)-RELATED"/>
    <property type="match status" value="1"/>
</dbReference>
<dbReference type="STRING" id="701091.M2TVM8"/>
<feature type="domain" description="SMP-30/Gluconolactonase/LRE-like region" evidence="1">
    <location>
        <begin position="171"/>
        <end position="383"/>
    </location>
</feature>
<dbReference type="Pfam" id="PF08450">
    <property type="entry name" value="SGL"/>
    <property type="match status" value="1"/>
</dbReference>
<reference evidence="3" key="2">
    <citation type="journal article" date="2013" name="PLoS Genet.">
        <title>Comparative genome structure, secondary metabolite, and effector coding capacity across Cochliobolus pathogens.</title>
        <authorList>
            <person name="Condon B.J."/>
            <person name="Leng Y."/>
            <person name="Wu D."/>
            <person name="Bushley K.E."/>
            <person name="Ohm R.A."/>
            <person name="Otillar R."/>
            <person name="Martin J."/>
            <person name="Schackwitz W."/>
            <person name="Grimwood J."/>
            <person name="MohdZainudin N."/>
            <person name="Xue C."/>
            <person name="Wang R."/>
            <person name="Manning V.A."/>
            <person name="Dhillon B."/>
            <person name="Tu Z.J."/>
            <person name="Steffenson B.J."/>
            <person name="Salamov A."/>
            <person name="Sun H."/>
            <person name="Lowry S."/>
            <person name="LaButti K."/>
            <person name="Han J."/>
            <person name="Copeland A."/>
            <person name="Lindquist E."/>
            <person name="Barry K."/>
            <person name="Schmutz J."/>
            <person name="Baker S.E."/>
            <person name="Ciuffetti L.M."/>
            <person name="Grigoriev I.V."/>
            <person name="Zhong S."/>
            <person name="Turgeon B.G."/>
        </authorList>
    </citation>
    <scope>NUCLEOTIDE SEQUENCE [LARGE SCALE GENOMIC DNA]</scope>
    <source>
        <strain evidence="3">C5 / ATCC 48332 / race O</strain>
    </source>
</reference>
<name>M2TVM8_COCH5</name>
<dbReference type="InterPro" id="IPR013658">
    <property type="entry name" value="SGL"/>
</dbReference>
<dbReference type="AlphaFoldDB" id="M2TVM8"/>
<dbReference type="OrthoDB" id="423498at2759"/>
<proteinExistence type="predicted"/>
<protein>
    <recommendedName>
        <fullName evidence="1">SMP-30/Gluconolactonase/LRE-like region domain-containing protein</fullName>
    </recommendedName>
</protein>
<dbReference type="eggNOG" id="ENOG502S8F6">
    <property type="taxonomic scope" value="Eukaryota"/>
</dbReference>
<sequence length="408" mass="43668">MPSTRSLVAVGATIGQALANAVPANAVPKYAQIVDQKSFNVLPVVPPAVEFNGTTRQPFIWPGTTAESLLAKPFHIYDPEFYDVIGTDPSLTTIATSPSDPLFHEAVTWYPPTNEVFFVQNAGPPAAGTGLKKSAIIQKVAIADAEKVRKGTLKSAPISIVNTSNPQIINPNGATMHKGQLIFAGEGQGASVPSALYVMDPTPPYKTTTLLNNFFGRQFSSLNDLIVHPVNGDLYFTDTIYGYVQAFRPYPGIQQQVYRYNFNTGATTVVADGMTHPNGIAFSPDGKKAYVTDSGIANANYGLNLTAPASVYSFDVTPDGTFNNRQTFAFTPSFIPDGIKNDSKGRVYVSCGDGVWVYNAAAKLIGKIYTGMTASNFQFAGNGRMIIMGETKLFYATFSASTTGTAVQ</sequence>
<dbReference type="InterPro" id="IPR011042">
    <property type="entry name" value="6-blade_b-propeller_TolB-like"/>
</dbReference>
<reference evidence="2 3" key="1">
    <citation type="journal article" date="2012" name="PLoS Pathog.">
        <title>Diverse lifestyles and strategies of plant pathogenesis encoded in the genomes of eighteen Dothideomycetes fungi.</title>
        <authorList>
            <person name="Ohm R.A."/>
            <person name="Feau N."/>
            <person name="Henrissat B."/>
            <person name="Schoch C.L."/>
            <person name="Horwitz B.A."/>
            <person name="Barry K.W."/>
            <person name="Condon B.J."/>
            <person name="Copeland A.C."/>
            <person name="Dhillon B."/>
            <person name="Glaser F."/>
            <person name="Hesse C.N."/>
            <person name="Kosti I."/>
            <person name="LaButti K."/>
            <person name="Lindquist E.A."/>
            <person name="Lucas S."/>
            <person name="Salamov A.A."/>
            <person name="Bradshaw R.E."/>
            <person name="Ciuffetti L."/>
            <person name="Hamelin R.C."/>
            <person name="Kema G.H.J."/>
            <person name="Lawrence C."/>
            <person name="Scott J.A."/>
            <person name="Spatafora J.W."/>
            <person name="Turgeon B.G."/>
            <person name="de Wit P.J.G.M."/>
            <person name="Zhong S."/>
            <person name="Goodwin S.B."/>
            <person name="Grigoriev I.V."/>
        </authorList>
    </citation>
    <scope>NUCLEOTIDE SEQUENCE [LARGE SCALE GENOMIC DNA]</scope>
    <source>
        <strain evidence="3">C5 / ATCC 48332 / race O</strain>
    </source>
</reference>
<dbReference type="SUPFAM" id="SSF63829">
    <property type="entry name" value="Calcium-dependent phosphotriesterase"/>
    <property type="match status" value="1"/>
</dbReference>
<dbReference type="OMA" id="GVWVYNA"/>